<reference evidence="6" key="1">
    <citation type="submission" date="2020-11" db="EMBL/GenBank/DDBJ databases">
        <authorList>
            <consortium name="DOE Joint Genome Institute"/>
            <person name="Ahrendt S."/>
            <person name="Riley R."/>
            <person name="Andreopoulos W."/>
            <person name="LaButti K."/>
            <person name="Pangilinan J."/>
            <person name="Ruiz-duenas F.J."/>
            <person name="Barrasa J.M."/>
            <person name="Sanchez-Garcia M."/>
            <person name="Camarero S."/>
            <person name="Miyauchi S."/>
            <person name="Serrano A."/>
            <person name="Linde D."/>
            <person name="Babiker R."/>
            <person name="Drula E."/>
            <person name="Ayuso-Fernandez I."/>
            <person name="Pacheco R."/>
            <person name="Padilla G."/>
            <person name="Ferreira P."/>
            <person name="Barriuso J."/>
            <person name="Kellner H."/>
            <person name="Castanera R."/>
            <person name="Alfaro M."/>
            <person name="Ramirez L."/>
            <person name="Pisabarro A.G."/>
            <person name="Kuo A."/>
            <person name="Tritt A."/>
            <person name="Lipzen A."/>
            <person name="He G."/>
            <person name="Yan M."/>
            <person name="Ng V."/>
            <person name="Cullen D."/>
            <person name="Martin F."/>
            <person name="Rosso M.-N."/>
            <person name="Henrissat B."/>
            <person name="Hibbett D."/>
            <person name="Martinez A.T."/>
            <person name="Grigoriev I.V."/>
        </authorList>
    </citation>
    <scope>NUCLEOTIDE SEQUENCE</scope>
    <source>
        <strain evidence="6">AH 44721</strain>
    </source>
</reference>
<dbReference type="GO" id="GO:0006508">
    <property type="term" value="P:proteolysis"/>
    <property type="evidence" value="ECO:0007669"/>
    <property type="project" value="UniProtKB-KW"/>
</dbReference>
<dbReference type="Pfam" id="PF05577">
    <property type="entry name" value="Peptidase_S28"/>
    <property type="match status" value="1"/>
</dbReference>
<keyword evidence="7" id="KW-1185">Reference proteome</keyword>
<dbReference type="InterPro" id="IPR008758">
    <property type="entry name" value="Peptidase_S28"/>
</dbReference>
<comment type="caution">
    <text evidence="6">The sequence shown here is derived from an EMBL/GenBank/DDBJ whole genome shotgun (WGS) entry which is preliminary data.</text>
</comment>
<dbReference type="InterPro" id="IPR029058">
    <property type="entry name" value="AB_hydrolase_fold"/>
</dbReference>
<keyword evidence="4" id="KW-0378">Hydrolase</keyword>
<protein>
    <submittedName>
        <fullName evidence="6">Serine carboxypeptidase S28-domain-containing protein</fullName>
    </submittedName>
</protein>
<keyword evidence="2" id="KW-0645">Protease</keyword>
<comment type="similarity">
    <text evidence="1">Belongs to the peptidase S28 family.</text>
</comment>
<keyword evidence="6" id="KW-0121">Carboxypeptidase</keyword>
<dbReference type="PANTHER" id="PTHR11010">
    <property type="entry name" value="PROTEASE S28 PRO-X CARBOXYPEPTIDASE-RELATED"/>
    <property type="match status" value="1"/>
</dbReference>
<evidence type="ECO:0000313" key="6">
    <source>
        <dbReference type="EMBL" id="KAF8885052.1"/>
    </source>
</evidence>
<organism evidence="6 7">
    <name type="scientific">Gymnopilus junonius</name>
    <name type="common">Spectacular rustgill mushroom</name>
    <name type="synonym">Gymnopilus spectabilis subsp. junonius</name>
    <dbReference type="NCBI Taxonomy" id="109634"/>
    <lineage>
        <taxon>Eukaryota</taxon>
        <taxon>Fungi</taxon>
        <taxon>Dikarya</taxon>
        <taxon>Basidiomycota</taxon>
        <taxon>Agaricomycotina</taxon>
        <taxon>Agaricomycetes</taxon>
        <taxon>Agaricomycetidae</taxon>
        <taxon>Agaricales</taxon>
        <taxon>Agaricineae</taxon>
        <taxon>Hymenogastraceae</taxon>
        <taxon>Gymnopilus</taxon>
    </lineage>
</organism>
<evidence type="ECO:0000256" key="3">
    <source>
        <dbReference type="ARBA" id="ARBA00022729"/>
    </source>
</evidence>
<proteinExistence type="inferred from homology"/>
<dbReference type="GO" id="GO:0004180">
    <property type="term" value="F:carboxypeptidase activity"/>
    <property type="evidence" value="ECO:0007669"/>
    <property type="project" value="UniProtKB-KW"/>
</dbReference>
<dbReference type="EMBL" id="JADNYJ010000104">
    <property type="protein sequence ID" value="KAF8885052.1"/>
    <property type="molecule type" value="Genomic_DNA"/>
</dbReference>
<evidence type="ECO:0000256" key="5">
    <source>
        <dbReference type="ARBA" id="ARBA00023180"/>
    </source>
</evidence>
<dbReference type="OrthoDB" id="1735038at2759"/>
<gene>
    <name evidence="6" type="ORF">CPB84DRAFT_1788588</name>
</gene>
<dbReference type="AlphaFoldDB" id="A0A9P5NFB5"/>
<dbReference type="GO" id="GO:0008239">
    <property type="term" value="F:dipeptidyl-peptidase activity"/>
    <property type="evidence" value="ECO:0007669"/>
    <property type="project" value="TreeGrafter"/>
</dbReference>
<evidence type="ECO:0000313" key="7">
    <source>
        <dbReference type="Proteomes" id="UP000724874"/>
    </source>
</evidence>
<evidence type="ECO:0000256" key="1">
    <source>
        <dbReference type="ARBA" id="ARBA00011079"/>
    </source>
</evidence>
<evidence type="ECO:0000256" key="2">
    <source>
        <dbReference type="ARBA" id="ARBA00022670"/>
    </source>
</evidence>
<accession>A0A9P5NFB5</accession>
<sequence>MQKHAFLVTYSYSSDPQAPLRALKPPRIGGRESLPPPLNIPQPNSANVIQIPIDHFGHKTSATFSNRYWLNATYYKSGGPVFLFDSGEQNAEPLVPYYIQEYHGLSAVMRLAKRYNGLALLWEHRFYGESLPFPVNGNTTSEQWQFLNTEQALEDIVFFANSFAQSELSADGPISSDPLQKFAVHPSKTPWIMLGGSYPGIRSALMRIRNPSVIFASWASSAPVQAQVDMSSYYKAAERSMTRNCSADWVAVTKYVDDTLSGSNETALLKAHLSGPGGNTTGNSTSNVNAASQLLKILQYYGFKDSILPFCNILESQNRTAEPVEGGVVAQFGIDIGFKSFLTAISEVDYAAIPGDPDDPVQDRSWMWQYCSEYDPNNPLSIETSFLSLELFQQQCDETFPKGWKMNPSNVMFSNGEFDPWRTMGLASIESNAPNRKPSVSVPACNTPASSPSSFFGITYDNMVHVSDMRVLITPDANHSDFKTVGFYSPVSQEPFFTGLGLFQLAMDEWLPCFGR</sequence>
<dbReference type="SUPFAM" id="SSF53474">
    <property type="entry name" value="alpha/beta-Hydrolases"/>
    <property type="match status" value="1"/>
</dbReference>
<dbReference type="Gene3D" id="3.40.50.1820">
    <property type="entry name" value="alpha/beta hydrolase"/>
    <property type="match status" value="2"/>
</dbReference>
<dbReference type="Proteomes" id="UP000724874">
    <property type="component" value="Unassembled WGS sequence"/>
</dbReference>
<dbReference type="PANTHER" id="PTHR11010:SF109">
    <property type="entry name" value="PEPTIDASE, FAMILY S28, PUTATIVE (AFU_ORTHOLOGUE AFUA_4G03790)-RELATED"/>
    <property type="match status" value="1"/>
</dbReference>
<dbReference type="GO" id="GO:0070008">
    <property type="term" value="F:serine-type exopeptidase activity"/>
    <property type="evidence" value="ECO:0007669"/>
    <property type="project" value="InterPro"/>
</dbReference>
<evidence type="ECO:0000256" key="4">
    <source>
        <dbReference type="ARBA" id="ARBA00022801"/>
    </source>
</evidence>
<keyword evidence="3" id="KW-0732">Signal</keyword>
<name>A0A9P5NFB5_GYMJU</name>
<keyword evidence="5" id="KW-0325">Glycoprotein</keyword>